<dbReference type="Proteomes" id="UP001301958">
    <property type="component" value="Unassembled WGS sequence"/>
</dbReference>
<proteinExistence type="predicted"/>
<organism evidence="2 3">
    <name type="scientific">Podospora fimiseda</name>
    <dbReference type="NCBI Taxonomy" id="252190"/>
    <lineage>
        <taxon>Eukaryota</taxon>
        <taxon>Fungi</taxon>
        <taxon>Dikarya</taxon>
        <taxon>Ascomycota</taxon>
        <taxon>Pezizomycotina</taxon>
        <taxon>Sordariomycetes</taxon>
        <taxon>Sordariomycetidae</taxon>
        <taxon>Sordariales</taxon>
        <taxon>Podosporaceae</taxon>
        <taxon>Podospora</taxon>
    </lineage>
</organism>
<name>A0AAN7GRV7_9PEZI</name>
<evidence type="ECO:0008006" key="4">
    <source>
        <dbReference type="Google" id="ProtNLM"/>
    </source>
</evidence>
<evidence type="ECO:0000313" key="2">
    <source>
        <dbReference type="EMBL" id="KAK4225511.1"/>
    </source>
</evidence>
<keyword evidence="3" id="KW-1185">Reference proteome</keyword>
<evidence type="ECO:0000313" key="3">
    <source>
        <dbReference type="Proteomes" id="UP001301958"/>
    </source>
</evidence>
<keyword evidence="1" id="KW-0812">Transmembrane</keyword>
<reference evidence="2" key="2">
    <citation type="submission" date="2023-05" db="EMBL/GenBank/DDBJ databases">
        <authorList>
            <consortium name="Lawrence Berkeley National Laboratory"/>
            <person name="Steindorff A."/>
            <person name="Hensen N."/>
            <person name="Bonometti L."/>
            <person name="Westerberg I."/>
            <person name="Brannstrom I.O."/>
            <person name="Guillou S."/>
            <person name="Cros-Aarteil S."/>
            <person name="Calhoun S."/>
            <person name="Haridas S."/>
            <person name="Kuo A."/>
            <person name="Mondo S."/>
            <person name="Pangilinan J."/>
            <person name="Riley R."/>
            <person name="Labutti K."/>
            <person name="Andreopoulos B."/>
            <person name="Lipzen A."/>
            <person name="Chen C."/>
            <person name="Yanf M."/>
            <person name="Daum C."/>
            <person name="Ng V."/>
            <person name="Clum A."/>
            <person name="Ohm R."/>
            <person name="Martin F."/>
            <person name="Silar P."/>
            <person name="Natvig D."/>
            <person name="Lalanne C."/>
            <person name="Gautier V."/>
            <person name="Ament-Velasquez S.L."/>
            <person name="Kruys A."/>
            <person name="Hutchinson M.I."/>
            <person name="Powell A.J."/>
            <person name="Barry K."/>
            <person name="Miller A.N."/>
            <person name="Grigoriev I.V."/>
            <person name="Debuchy R."/>
            <person name="Gladieux P."/>
            <person name="Thoren M.H."/>
            <person name="Johannesson H."/>
        </authorList>
    </citation>
    <scope>NUCLEOTIDE SEQUENCE</scope>
    <source>
        <strain evidence="2">CBS 990.96</strain>
    </source>
</reference>
<feature type="transmembrane region" description="Helical" evidence="1">
    <location>
        <begin position="36"/>
        <end position="55"/>
    </location>
</feature>
<protein>
    <recommendedName>
        <fullName evidence="4">NADH-ubiquinone oxidoreductase B15 subunit</fullName>
    </recommendedName>
</protein>
<dbReference type="PANTHER" id="PTHR39476">
    <property type="entry name" value="NADH:UBIQUINONE OXIDOREDUCTASE 6.6KD SUBUNIT"/>
    <property type="match status" value="1"/>
</dbReference>
<sequence length="75" mass="8727">MAGLQHNKVAMDPALTRLGNMITNRYKYFRWTPRTAWISFVYVLAVPAAVTYLGWTQDGKLDFRAKRKGDTVYER</sequence>
<keyword evidence="1" id="KW-0472">Membrane</keyword>
<gene>
    <name evidence="2" type="ORF">QBC38DRAFT_457183</name>
</gene>
<keyword evidence="1" id="KW-1133">Transmembrane helix</keyword>
<dbReference type="PANTHER" id="PTHR39476:SF1">
    <property type="entry name" value="NADH DEHYDROGENASE [UBIQUINONE] 1 BETA SUBCOMPLEX SUBUNIT 4"/>
    <property type="match status" value="1"/>
</dbReference>
<dbReference type="AlphaFoldDB" id="A0AAN7GRV7"/>
<dbReference type="EMBL" id="MU865365">
    <property type="protein sequence ID" value="KAK4225511.1"/>
    <property type="molecule type" value="Genomic_DNA"/>
</dbReference>
<accession>A0AAN7GRV7</accession>
<comment type="caution">
    <text evidence="2">The sequence shown here is derived from an EMBL/GenBank/DDBJ whole genome shotgun (WGS) entry which is preliminary data.</text>
</comment>
<evidence type="ECO:0000256" key="1">
    <source>
        <dbReference type="SAM" id="Phobius"/>
    </source>
</evidence>
<reference evidence="2" key="1">
    <citation type="journal article" date="2023" name="Mol. Phylogenet. Evol.">
        <title>Genome-scale phylogeny and comparative genomics of the fungal order Sordariales.</title>
        <authorList>
            <person name="Hensen N."/>
            <person name="Bonometti L."/>
            <person name="Westerberg I."/>
            <person name="Brannstrom I.O."/>
            <person name="Guillou S."/>
            <person name="Cros-Aarteil S."/>
            <person name="Calhoun S."/>
            <person name="Haridas S."/>
            <person name="Kuo A."/>
            <person name="Mondo S."/>
            <person name="Pangilinan J."/>
            <person name="Riley R."/>
            <person name="LaButti K."/>
            <person name="Andreopoulos B."/>
            <person name="Lipzen A."/>
            <person name="Chen C."/>
            <person name="Yan M."/>
            <person name="Daum C."/>
            <person name="Ng V."/>
            <person name="Clum A."/>
            <person name="Steindorff A."/>
            <person name="Ohm R.A."/>
            <person name="Martin F."/>
            <person name="Silar P."/>
            <person name="Natvig D.O."/>
            <person name="Lalanne C."/>
            <person name="Gautier V."/>
            <person name="Ament-Velasquez S.L."/>
            <person name="Kruys A."/>
            <person name="Hutchinson M.I."/>
            <person name="Powell A.J."/>
            <person name="Barry K."/>
            <person name="Miller A.N."/>
            <person name="Grigoriev I.V."/>
            <person name="Debuchy R."/>
            <person name="Gladieux P."/>
            <person name="Hiltunen Thoren M."/>
            <person name="Johannesson H."/>
        </authorList>
    </citation>
    <scope>NUCLEOTIDE SEQUENCE</scope>
    <source>
        <strain evidence="2">CBS 990.96</strain>
    </source>
</reference>